<dbReference type="CDD" id="cd00167">
    <property type="entry name" value="SANT"/>
    <property type="match status" value="2"/>
</dbReference>
<dbReference type="SMART" id="SM00717">
    <property type="entry name" value="SANT"/>
    <property type="match status" value="2"/>
</dbReference>
<accession>A0ABD1AG38</accession>
<evidence type="ECO:0000256" key="3">
    <source>
        <dbReference type="ARBA" id="ARBA00023125"/>
    </source>
</evidence>
<dbReference type="PROSITE" id="PS50090">
    <property type="entry name" value="MYB_LIKE"/>
    <property type="match status" value="2"/>
</dbReference>
<feature type="domain" description="Myb-like" evidence="7">
    <location>
        <begin position="35"/>
        <end position="82"/>
    </location>
</feature>
<evidence type="ECO:0000256" key="6">
    <source>
        <dbReference type="SAM" id="MobiDB-lite"/>
    </source>
</evidence>
<keyword evidence="5" id="KW-0539">Nucleus</keyword>
<dbReference type="Proteomes" id="UP001558713">
    <property type="component" value="Unassembled WGS sequence"/>
</dbReference>
<evidence type="ECO:0000259" key="7">
    <source>
        <dbReference type="PROSITE" id="PS50090"/>
    </source>
</evidence>
<dbReference type="InterPro" id="IPR001005">
    <property type="entry name" value="SANT/Myb"/>
</dbReference>
<keyword evidence="4" id="KW-0804">Transcription</keyword>
<keyword evidence="10" id="KW-1185">Reference proteome</keyword>
<dbReference type="PANTHER" id="PTHR45614">
    <property type="entry name" value="MYB PROTEIN-RELATED"/>
    <property type="match status" value="1"/>
</dbReference>
<evidence type="ECO:0000256" key="2">
    <source>
        <dbReference type="ARBA" id="ARBA00023015"/>
    </source>
</evidence>
<dbReference type="InterPro" id="IPR009057">
    <property type="entry name" value="Homeodomain-like_sf"/>
</dbReference>
<dbReference type="SUPFAM" id="SSF46689">
    <property type="entry name" value="Homeodomain-like"/>
    <property type="match status" value="1"/>
</dbReference>
<evidence type="ECO:0000256" key="4">
    <source>
        <dbReference type="ARBA" id="ARBA00023163"/>
    </source>
</evidence>
<keyword evidence="3" id="KW-0238">DNA-binding</keyword>
<comment type="subcellular location">
    <subcellularLocation>
        <location evidence="1">Nucleus</location>
    </subcellularLocation>
</comment>
<feature type="region of interest" description="Disordered" evidence="6">
    <location>
        <begin position="236"/>
        <end position="270"/>
    </location>
</feature>
<proteinExistence type="predicted"/>
<organism evidence="9 10">
    <name type="scientific">Cardamine amara subsp. amara</name>
    <dbReference type="NCBI Taxonomy" id="228776"/>
    <lineage>
        <taxon>Eukaryota</taxon>
        <taxon>Viridiplantae</taxon>
        <taxon>Streptophyta</taxon>
        <taxon>Embryophyta</taxon>
        <taxon>Tracheophyta</taxon>
        <taxon>Spermatophyta</taxon>
        <taxon>Magnoliopsida</taxon>
        <taxon>eudicotyledons</taxon>
        <taxon>Gunneridae</taxon>
        <taxon>Pentapetalae</taxon>
        <taxon>rosids</taxon>
        <taxon>malvids</taxon>
        <taxon>Brassicales</taxon>
        <taxon>Brassicaceae</taxon>
        <taxon>Cardamineae</taxon>
        <taxon>Cardamine</taxon>
    </lineage>
</organism>
<dbReference type="PANTHER" id="PTHR45614:SF150">
    <property type="entry name" value="MYB-LIKE DNA-BINDING DOMAIN CONTAINING PROTEIN, EXPRESSED"/>
    <property type="match status" value="1"/>
</dbReference>
<name>A0ABD1AG38_CARAN</name>
<feature type="domain" description="HTH myb-type" evidence="8">
    <location>
        <begin position="31"/>
        <end position="82"/>
    </location>
</feature>
<protein>
    <submittedName>
        <fullName evidence="9">Transcription factor</fullName>
    </submittedName>
</protein>
<feature type="compositionally biased region" description="Low complexity" evidence="6">
    <location>
        <begin position="236"/>
        <end position="249"/>
    </location>
</feature>
<sequence length="270" mass="31362">MFHNRPLRPLLPRPLNWFGDINARWMKQNLTQISRRGNWTLSEDLEIIKHVEVFGTRKWKLIEEKIKGRNYKSCRMRWFNQLDPKINKSAFTDEEEEKLIEAHKEFGNKWTKIAKLFNGRTDNAVKNHWHILNKRNFQTQTTYNKKKRLPSYEPVNLDFDTHLNQQSFNLFPGNASEETKEINNYIWKIPNEEATNLKEVCCSSSMPMQYSGHHFSTFPANSLALFTPHGIISQPSSSSLPSSSLSSSQAEDATTTKPPRFIDFLGVGSS</sequence>
<evidence type="ECO:0000259" key="8">
    <source>
        <dbReference type="PROSITE" id="PS51294"/>
    </source>
</evidence>
<dbReference type="Pfam" id="PF00249">
    <property type="entry name" value="Myb_DNA-binding"/>
    <property type="match status" value="2"/>
</dbReference>
<dbReference type="InterPro" id="IPR050560">
    <property type="entry name" value="MYB_TF"/>
</dbReference>
<dbReference type="InterPro" id="IPR017930">
    <property type="entry name" value="Myb_dom"/>
</dbReference>
<evidence type="ECO:0000256" key="5">
    <source>
        <dbReference type="ARBA" id="ARBA00023242"/>
    </source>
</evidence>
<dbReference type="PROSITE" id="PS51294">
    <property type="entry name" value="HTH_MYB"/>
    <property type="match status" value="2"/>
</dbReference>
<feature type="domain" description="Myb-like" evidence="7">
    <location>
        <begin position="83"/>
        <end position="133"/>
    </location>
</feature>
<evidence type="ECO:0000313" key="9">
    <source>
        <dbReference type="EMBL" id="KAL1205403.1"/>
    </source>
</evidence>
<dbReference type="EMBL" id="JBANAX010000520">
    <property type="protein sequence ID" value="KAL1205403.1"/>
    <property type="molecule type" value="Genomic_DNA"/>
</dbReference>
<evidence type="ECO:0000313" key="10">
    <source>
        <dbReference type="Proteomes" id="UP001558713"/>
    </source>
</evidence>
<gene>
    <name evidence="9" type="ORF">V5N11_011302</name>
</gene>
<comment type="caution">
    <text evidence="9">The sequence shown here is derived from an EMBL/GenBank/DDBJ whole genome shotgun (WGS) entry which is preliminary data.</text>
</comment>
<evidence type="ECO:0000256" key="1">
    <source>
        <dbReference type="ARBA" id="ARBA00004123"/>
    </source>
</evidence>
<feature type="domain" description="HTH myb-type" evidence="8">
    <location>
        <begin position="83"/>
        <end position="137"/>
    </location>
</feature>
<reference evidence="9 10" key="1">
    <citation type="submission" date="2024-04" db="EMBL/GenBank/DDBJ databases">
        <title>Genome assembly C_amara_ONT_v2.</title>
        <authorList>
            <person name="Yant L."/>
            <person name="Moore C."/>
            <person name="Slenker M."/>
        </authorList>
    </citation>
    <scope>NUCLEOTIDE SEQUENCE [LARGE SCALE GENOMIC DNA]</scope>
    <source>
        <tissue evidence="9">Leaf</tissue>
    </source>
</reference>
<dbReference type="GO" id="GO:0005634">
    <property type="term" value="C:nucleus"/>
    <property type="evidence" value="ECO:0007669"/>
    <property type="project" value="UniProtKB-SubCell"/>
</dbReference>
<dbReference type="Gene3D" id="1.10.10.60">
    <property type="entry name" value="Homeodomain-like"/>
    <property type="match status" value="2"/>
</dbReference>
<dbReference type="GO" id="GO:0003677">
    <property type="term" value="F:DNA binding"/>
    <property type="evidence" value="ECO:0007669"/>
    <property type="project" value="UniProtKB-KW"/>
</dbReference>
<dbReference type="AlphaFoldDB" id="A0ABD1AG38"/>
<keyword evidence="2" id="KW-0805">Transcription regulation</keyword>